<protein>
    <submittedName>
        <fullName evidence="3">Thioesterase</fullName>
    </submittedName>
</protein>
<dbReference type="Gene3D" id="3.40.50.1820">
    <property type="entry name" value="alpha/beta hydrolase"/>
    <property type="match status" value="1"/>
</dbReference>
<proteinExistence type="inferred from homology"/>
<evidence type="ECO:0000259" key="2">
    <source>
        <dbReference type="Pfam" id="PF00975"/>
    </source>
</evidence>
<feature type="domain" description="Thioesterase" evidence="2">
    <location>
        <begin position="3"/>
        <end position="127"/>
    </location>
</feature>
<dbReference type="GO" id="GO:0008610">
    <property type="term" value="P:lipid biosynthetic process"/>
    <property type="evidence" value="ECO:0007669"/>
    <property type="project" value="TreeGrafter"/>
</dbReference>
<dbReference type="PANTHER" id="PTHR11487:SF0">
    <property type="entry name" value="S-ACYL FATTY ACID SYNTHASE THIOESTERASE, MEDIUM CHAIN"/>
    <property type="match status" value="1"/>
</dbReference>
<dbReference type="InterPro" id="IPR012223">
    <property type="entry name" value="TEII"/>
</dbReference>
<evidence type="ECO:0000313" key="3">
    <source>
        <dbReference type="EMBL" id="QYS89918.1"/>
    </source>
</evidence>
<comment type="similarity">
    <text evidence="1">Belongs to the thioesterase family.</text>
</comment>
<organism evidence="3">
    <name type="scientific">Flavobacterium columnare</name>
    <dbReference type="NCBI Taxonomy" id="996"/>
    <lineage>
        <taxon>Bacteria</taxon>
        <taxon>Pseudomonadati</taxon>
        <taxon>Bacteroidota</taxon>
        <taxon>Flavobacteriia</taxon>
        <taxon>Flavobacteriales</taxon>
        <taxon>Flavobacteriaceae</taxon>
        <taxon>Flavobacterium</taxon>
    </lineage>
</organism>
<dbReference type="Pfam" id="PF00975">
    <property type="entry name" value="Thioesterase"/>
    <property type="match status" value="1"/>
</dbReference>
<evidence type="ECO:0000256" key="1">
    <source>
        <dbReference type="ARBA" id="ARBA00007169"/>
    </source>
</evidence>
<accession>A0A8G0KTM3</accession>
<dbReference type="Proteomes" id="UP000824721">
    <property type="component" value="Chromosome"/>
</dbReference>
<dbReference type="EMBL" id="CP067378">
    <property type="protein sequence ID" value="QYS89918.1"/>
    <property type="molecule type" value="Genomic_DNA"/>
</dbReference>
<gene>
    <name evidence="3" type="ORF">JJC05_07155</name>
</gene>
<dbReference type="InterPro" id="IPR001031">
    <property type="entry name" value="Thioesterase"/>
</dbReference>
<dbReference type="PANTHER" id="PTHR11487">
    <property type="entry name" value="THIOESTERASE"/>
    <property type="match status" value="1"/>
</dbReference>
<dbReference type="AlphaFoldDB" id="A0A8G0KTM3"/>
<name>A0A8G0KTM3_9FLAO</name>
<dbReference type="KEGG" id="fdv:JJC05_07155"/>
<dbReference type="InterPro" id="IPR029058">
    <property type="entry name" value="AB_hydrolase_fold"/>
</dbReference>
<reference evidence="3" key="1">
    <citation type="submission" date="2020-12" db="EMBL/GenBank/DDBJ databases">
        <title>Genome sequencing of genetic groups of Flavobacterium columnare.</title>
        <authorList>
            <person name="Waldbieser G.C."/>
            <person name="Griffin M.J."/>
            <person name="LaFrentz B.R."/>
        </authorList>
    </citation>
    <scope>NUCLEOTIDE SEQUENCE</scope>
    <source>
        <strain evidence="3">90-106</strain>
    </source>
</reference>
<sequence length="149" mass="17277">MIVTGCTGPGIFEGEFRYNLPKDKFIMALKELGGIPDEVYESEELFDFFEPILRADFEIVEQEYESISEGKINCPIFCVMGSEEKNASNISNWKNYTHSNFEHQQFCGNHFFINQHSEKLTDFIEKAYHASLDLELNGVRRGNECIIRF</sequence>
<dbReference type="SUPFAM" id="SSF53474">
    <property type="entry name" value="alpha/beta-Hydrolases"/>
    <property type="match status" value="1"/>
</dbReference>